<feature type="non-terminal residue" evidence="2">
    <location>
        <position position="234"/>
    </location>
</feature>
<dbReference type="PANTHER" id="PTHR16537:SF1">
    <property type="entry name" value="PROTEIN ZNRD2"/>
    <property type="match status" value="1"/>
</dbReference>
<feature type="region of interest" description="Disordered" evidence="1">
    <location>
        <begin position="69"/>
        <end position="137"/>
    </location>
</feature>
<name>A0AAV2RG76_MEGNR</name>
<gene>
    <name evidence="2" type="ORF">MNOR_LOCUS23110</name>
</gene>
<dbReference type="Pfam" id="PF06677">
    <property type="entry name" value="Auto_anti-p27"/>
    <property type="match status" value="1"/>
</dbReference>
<evidence type="ECO:0000313" key="2">
    <source>
        <dbReference type="EMBL" id="CAL4122388.1"/>
    </source>
</evidence>
<dbReference type="InterPro" id="IPR051888">
    <property type="entry name" value="UPF0148_domain"/>
</dbReference>
<keyword evidence="3" id="KW-1185">Reference proteome</keyword>
<sequence>MASFDDDYSWSPPSEAEQKVIEARRERNNKISSIMGQYLLKGYKMLAITCPTCDLVILGDKQLRKVRSPYSDIDQSRNNMKSPVSEEAARKTIEETHHRNPVQQDKPINSVGDISQGFTLPTVQQKPSGSSQSNNNSIYQAQNNYYDNRPATSNLGNGVSADSEDNISVKSLKFNCSELQVDLNSALSAVRDKMVWATQQLQSSSSVENSQQLIGLITESCKAITALQHLTTTK</sequence>
<reference evidence="2 3" key="1">
    <citation type="submission" date="2024-05" db="EMBL/GenBank/DDBJ databases">
        <authorList>
            <person name="Wallberg A."/>
        </authorList>
    </citation>
    <scope>NUCLEOTIDE SEQUENCE [LARGE SCALE GENOMIC DNA]</scope>
</reference>
<dbReference type="PANTHER" id="PTHR16537">
    <property type="entry name" value="SJOEGREN SYNDROME/SCLERODERMA AUTOANTIGEN 1"/>
    <property type="match status" value="1"/>
</dbReference>
<feature type="compositionally biased region" description="Basic and acidic residues" evidence="1">
    <location>
        <begin position="87"/>
        <end position="98"/>
    </location>
</feature>
<feature type="compositionally biased region" description="Polar residues" evidence="1">
    <location>
        <begin position="101"/>
        <end position="137"/>
    </location>
</feature>
<evidence type="ECO:0000313" key="3">
    <source>
        <dbReference type="Proteomes" id="UP001497623"/>
    </source>
</evidence>
<accession>A0AAV2RG76</accession>
<evidence type="ECO:0000256" key="1">
    <source>
        <dbReference type="SAM" id="MobiDB-lite"/>
    </source>
</evidence>
<dbReference type="Proteomes" id="UP001497623">
    <property type="component" value="Unassembled WGS sequence"/>
</dbReference>
<dbReference type="EMBL" id="CAXKWB010020050">
    <property type="protein sequence ID" value="CAL4122388.1"/>
    <property type="molecule type" value="Genomic_DNA"/>
</dbReference>
<proteinExistence type="predicted"/>
<evidence type="ECO:0008006" key="4">
    <source>
        <dbReference type="Google" id="ProtNLM"/>
    </source>
</evidence>
<dbReference type="InterPro" id="IPR009563">
    <property type="entry name" value="SSSCA1"/>
</dbReference>
<protein>
    <recommendedName>
        <fullName evidence="4">Sjoegren syndrome/scleroderma autoantigen 1</fullName>
    </recommendedName>
</protein>
<comment type="caution">
    <text evidence="2">The sequence shown here is derived from an EMBL/GenBank/DDBJ whole genome shotgun (WGS) entry which is preliminary data.</text>
</comment>
<dbReference type="AlphaFoldDB" id="A0AAV2RG76"/>
<organism evidence="2 3">
    <name type="scientific">Meganyctiphanes norvegica</name>
    <name type="common">Northern krill</name>
    <name type="synonym">Thysanopoda norvegica</name>
    <dbReference type="NCBI Taxonomy" id="48144"/>
    <lineage>
        <taxon>Eukaryota</taxon>
        <taxon>Metazoa</taxon>
        <taxon>Ecdysozoa</taxon>
        <taxon>Arthropoda</taxon>
        <taxon>Crustacea</taxon>
        <taxon>Multicrustacea</taxon>
        <taxon>Malacostraca</taxon>
        <taxon>Eumalacostraca</taxon>
        <taxon>Eucarida</taxon>
        <taxon>Euphausiacea</taxon>
        <taxon>Euphausiidae</taxon>
        <taxon>Meganyctiphanes</taxon>
    </lineage>
</organism>